<dbReference type="NCBIfam" id="TIGR00152">
    <property type="entry name" value="dephospho-CoA kinase"/>
    <property type="match status" value="1"/>
</dbReference>
<sequence>MSGPRRPFVLGLTGSIGMGKSATAAMFAARGVPVHDADAAVHRLYGPGGAAATAIGAAFPGTLASDGSVDRAALRAAVLERPERLAALERIVHPLVGQVARDFLARHAEAPLVLLDIPLLYETGGEGRCDAVLVVTAPPAVQRARVLARPGMTEAALEAILAKQMPDAEKRARADFVIDTSRGFAVAEAEVDRVIAAVGGTGARDGETCPAPA</sequence>
<dbReference type="HAMAP" id="MF_00376">
    <property type="entry name" value="Dephospho_CoA_kinase"/>
    <property type="match status" value="1"/>
</dbReference>
<evidence type="ECO:0000256" key="3">
    <source>
        <dbReference type="ARBA" id="ARBA00022840"/>
    </source>
</evidence>
<dbReference type="GO" id="GO:0004140">
    <property type="term" value="F:dephospho-CoA kinase activity"/>
    <property type="evidence" value="ECO:0007669"/>
    <property type="project" value="UniProtKB-UniRule"/>
</dbReference>
<dbReference type="PANTHER" id="PTHR10695:SF46">
    <property type="entry name" value="BIFUNCTIONAL COENZYME A SYNTHASE-RELATED"/>
    <property type="match status" value="1"/>
</dbReference>
<keyword evidence="2 5" id="KW-0547">Nucleotide-binding</keyword>
<evidence type="ECO:0000256" key="1">
    <source>
        <dbReference type="ARBA" id="ARBA00009018"/>
    </source>
</evidence>
<comment type="similarity">
    <text evidence="1 5">Belongs to the CoaE family.</text>
</comment>
<accession>A0A2U8VMS2</accession>
<comment type="function">
    <text evidence="5">Catalyzes the phosphorylation of the 3'-hydroxyl group of dephosphocoenzyme A to form coenzyme A.</text>
</comment>
<keyword evidence="3 5" id="KW-0067">ATP-binding</keyword>
<dbReference type="GO" id="GO:0005524">
    <property type="term" value="F:ATP binding"/>
    <property type="evidence" value="ECO:0007669"/>
    <property type="project" value="UniProtKB-UniRule"/>
</dbReference>
<comment type="catalytic activity">
    <reaction evidence="5">
        <text>3'-dephospho-CoA + ATP = ADP + CoA + H(+)</text>
        <dbReference type="Rhea" id="RHEA:18245"/>
        <dbReference type="ChEBI" id="CHEBI:15378"/>
        <dbReference type="ChEBI" id="CHEBI:30616"/>
        <dbReference type="ChEBI" id="CHEBI:57287"/>
        <dbReference type="ChEBI" id="CHEBI:57328"/>
        <dbReference type="ChEBI" id="CHEBI:456216"/>
        <dbReference type="EC" id="2.7.1.24"/>
    </reaction>
</comment>
<dbReference type="Gene3D" id="3.40.50.300">
    <property type="entry name" value="P-loop containing nucleotide triphosphate hydrolases"/>
    <property type="match status" value="1"/>
</dbReference>
<organism evidence="7 8">
    <name type="scientific">Methylobacterium radiodurans</name>
    <dbReference type="NCBI Taxonomy" id="2202828"/>
    <lineage>
        <taxon>Bacteria</taxon>
        <taxon>Pseudomonadati</taxon>
        <taxon>Pseudomonadota</taxon>
        <taxon>Alphaproteobacteria</taxon>
        <taxon>Hyphomicrobiales</taxon>
        <taxon>Methylobacteriaceae</taxon>
        <taxon>Methylobacterium</taxon>
    </lineage>
</organism>
<feature type="binding site" evidence="5">
    <location>
        <begin position="17"/>
        <end position="22"/>
    </location>
    <ligand>
        <name>ATP</name>
        <dbReference type="ChEBI" id="CHEBI:30616"/>
    </ligand>
</feature>
<evidence type="ECO:0000256" key="4">
    <source>
        <dbReference type="ARBA" id="ARBA00022993"/>
    </source>
</evidence>
<evidence type="ECO:0000256" key="6">
    <source>
        <dbReference type="NCBIfam" id="TIGR00152"/>
    </source>
</evidence>
<dbReference type="InterPro" id="IPR027417">
    <property type="entry name" value="P-loop_NTPase"/>
</dbReference>
<keyword evidence="5" id="KW-0808">Transferase</keyword>
<evidence type="ECO:0000313" key="7">
    <source>
        <dbReference type="EMBL" id="AWN34989.1"/>
    </source>
</evidence>
<proteinExistence type="inferred from homology"/>
<name>A0A2U8VMS2_9HYPH</name>
<reference evidence="7 8" key="1">
    <citation type="submission" date="2018-05" db="EMBL/GenBank/DDBJ databases">
        <title>Complete Genome Sequence of Methylobacterium sp. 17Sr1-43.</title>
        <authorList>
            <person name="Srinivasan S."/>
        </authorList>
    </citation>
    <scope>NUCLEOTIDE SEQUENCE [LARGE SCALE GENOMIC DNA]</scope>
    <source>
        <strain evidence="7 8">17Sr1-43</strain>
    </source>
</reference>
<protein>
    <recommendedName>
        <fullName evidence="5 6">Dephospho-CoA kinase</fullName>
        <ecNumber evidence="5 6">2.7.1.24</ecNumber>
    </recommendedName>
    <alternativeName>
        <fullName evidence="5">Dephosphocoenzyme A kinase</fullName>
    </alternativeName>
</protein>
<dbReference type="SUPFAM" id="SSF52540">
    <property type="entry name" value="P-loop containing nucleoside triphosphate hydrolases"/>
    <property type="match status" value="1"/>
</dbReference>
<keyword evidence="5 7" id="KW-0418">Kinase</keyword>
<dbReference type="PROSITE" id="PS51219">
    <property type="entry name" value="DPCK"/>
    <property type="match status" value="1"/>
</dbReference>
<dbReference type="KEGG" id="meti:DK427_03875"/>
<evidence type="ECO:0000256" key="5">
    <source>
        <dbReference type="HAMAP-Rule" id="MF_00376"/>
    </source>
</evidence>
<dbReference type="InterPro" id="IPR001977">
    <property type="entry name" value="Depp_CoAkinase"/>
</dbReference>
<dbReference type="EMBL" id="CP029551">
    <property type="protein sequence ID" value="AWN34989.1"/>
    <property type="molecule type" value="Genomic_DNA"/>
</dbReference>
<dbReference type="Pfam" id="PF01121">
    <property type="entry name" value="CoaE"/>
    <property type="match status" value="1"/>
</dbReference>
<comment type="subcellular location">
    <subcellularLocation>
        <location evidence="5">Cytoplasm</location>
    </subcellularLocation>
</comment>
<evidence type="ECO:0000313" key="8">
    <source>
        <dbReference type="Proteomes" id="UP000246058"/>
    </source>
</evidence>
<dbReference type="EC" id="2.7.1.24" evidence="5 6"/>
<dbReference type="GO" id="GO:0005737">
    <property type="term" value="C:cytoplasm"/>
    <property type="evidence" value="ECO:0007669"/>
    <property type="project" value="UniProtKB-SubCell"/>
</dbReference>
<comment type="pathway">
    <text evidence="5">Cofactor biosynthesis; coenzyme A biosynthesis; CoA from (R)-pantothenate: step 5/5.</text>
</comment>
<keyword evidence="5" id="KW-0963">Cytoplasm</keyword>
<dbReference type="Proteomes" id="UP000246058">
    <property type="component" value="Chromosome"/>
</dbReference>
<keyword evidence="8" id="KW-1185">Reference proteome</keyword>
<dbReference type="PANTHER" id="PTHR10695">
    <property type="entry name" value="DEPHOSPHO-COA KINASE-RELATED"/>
    <property type="match status" value="1"/>
</dbReference>
<keyword evidence="4 5" id="KW-0173">Coenzyme A biosynthesis</keyword>
<dbReference type="AlphaFoldDB" id="A0A2U8VMS2"/>
<dbReference type="GO" id="GO:0015937">
    <property type="term" value="P:coenzyme A biosynthetic process"/>
    <property type="evidence" value="ECO:0007669"/>
    <property type="project" value="UniProtKB-UniRule"/>
</dbReference>
<dbReference type="CDD" id="cd02022">
    <property type="entry name" value="DPCK"/>
    <property type="match status" value="1"/>
</dbReference>
<dbReference type="RefSeq" id="WP_109950121.1">
    <property type="nucleotide sequence ID" value="NZ_CP029551.1"/>
</dbReference>
<gene>
    <name evidence="5" type="primary">coaE</name>
    <name evidence="7" type="ORF">DK427_03875</name>
</gene>
<dbReference type="OrthoDB" id="9812943at2"/>
<evidence type="ECO:0000256" key="2">
    <source>
        <dbReference type="ARBA" id="ARBA00022741"/>
    </source>
</evidence>
<dbReference type="UniPathway" id="UPA00241">
    <property type="reaction ID" value="UER00356"/>
</dbReference>